<comment type="subunit">
    <text evidence="3">Homodimer.</text>
</comment>
<dbReference type="PANTHER" id="PTHR21047:SF2">
    <property type="entry name" value="THYMIDINE DIPHOSPHO-4-KETO-RHAMNOSE 3,5-EPIMERASE"/>
    <property type="match status" value="1"/>
</dbReference>
<organism evidence="4 5">
    <name type="scientific">Shouchella lonarensis</name>
    <dbReference type="NCBI Taxonomy" id="1464122"/>
    <lineage>
        <taxon>Bacteria</taxon>
        <taxon>Bacillati</taxon>
        <taxon>Bacillota</taxon>
        <taxon>Bacilli</taxon>
        <taxon>Bacillales</taxon>
        <taxon>Bacillaceae</taxon>
        <taxon>Shouchella</taxon>
    </lineage>
</organism>
<comment type="similarity">
    <text evidence="3">Belongs to the dTDP-4-dehydrorhamnose 3,5-epimerase family.</text>
</comment>
<dbReference type="EMBL" id="FMYM01000002">
    <property type="protein sequence ID" value="SDB87182.1"/>
    <property type="molecule type" value="Genomic_DNA"/>
</dbReference>
<dbReference type="PANTHER" id="PTHR21047">
    <property type="entry name" value="DTDP-6-DEOXY-D-GLUCOSE-3,5 EPIMERASE"/>
    <property type="match status" value="1"/>
</dbReference>
<evidence type="ECO:0000256" key="2">
    <source>
        <dbReference type="PIRSR" id="PIRSR600888-3"/>
    </source>
</evidence>
<dbReference type="Pfam" id="PF00908">
    <property type="entry name" value="dTDP_sugar_isom"/>
    <property type="match status" value="1"/>
</dbReference>
<dbReference type="Gene3D" id="2.60.120.10">
    <property type="entry name" value="Jelly Rolls"/>
    <property type="match status" value="1"/>
</dbReference>
<dbReference type="InterPro" id="IPR000888">
    <property type="entry name" value="RmlC-like"/>
</dbReference>
<dbReference type="InterPro" id="IPR014710">
    <property type="entry name" value="RmlC-like_jellyroll"/>
</dbReference>
<dbReference type="EC" id="5.1.3.13" evidence="3"/>
<keyword evidence="5" id="KW-1185">Reference proteome</keyword>
<dbReference type="UniPathway" id="UPA00124"/>
<evidence type="ECO:0000256" key="3">
    <source>
        <dbReference type="RuleBase" id="RU364069"/>
    </source>
</evidence>
<evidence type="ECO:0000256" key="1">
    <source>
        <dbReference type="PIRSR" id="PIRSR600888-1"/>
    </source>
</evidence>
<keyword evidence="3" id="KW-0413">Isomerase</keyword>
<dbReference type="STRING" id="1464122.SAMN05421737_102171"/>
<dbReference type="RefSeq" id="WP_090774749.1">
    <property type="nucleotide sequence ID" value="NZ_FMYM01000002.1"/>
</dbReference>
<feature type="active site" description="Proton acceptor" evidence="1">
    <location>
        <position position="62"/>
    </location>
</feature>
<proteinExistence type="inferred from homology"/>
<feature type="active site" description="Proton donor" evidence="1">
    <location>
        <position position="132"/>
    </location>
</feature>
<dbReference type="InterPro" id="IPR011051">
    <property type="entry name" value="RmlC_Cupin_sf"/>
</dbReference>
<evidence type="ECO:0000313" key="5">
    <source>
        <dbReference type="Proteomes" id="UP000242662"/>
    </source>
</evidence>
<sequence>MKKTTLPLCDVLLLTPKVHRDERGAFVETYHREQFVSLGVTAHFIQDNQSCSKIAGTLRGLHYQLPPYSQTKVVRCVYGEVYDVVVDIRPSSPTYGNWVGVNLCAKVGQQIVVPKGCAHGFCTLTDGAIVAYKVDQPYAPAYERGIRWNDTSLAIDWPDHTPTLSEKDRALPSFIEAAKEFGGEHE</sequence>
<accession>A0A1G6GYS2</accession>
<comment type="catalytic activity">
    <reaction evidence="3">
        <text>dTDP-4-dehydro-6-deoxy-alpha-D-glucose = dTDP-4-dehydro-beta-L-rhamnose</text>
        <dbReference type="Rhea" id="RHEA:16969"/>
        <dbReference type="ChEBI" id="CHEBI:57649"/>
        <dbReference type="ChEBI" id="CHEBI:62830"/>
        <dbReference type="EC" id="5.1.3.13"/>
    </reaction>
</comment>
<reference evidence="5" key="1">
    <citation type="submission" date="2016-09" db="EMBL/GenBank/DDBJ databases">
        <authorList>
            <person name="Varghese N."/>
            <person name="Submissions S."/>
        </authorList>
    </citation>
    <scope>NUCLEOTIDE SEQUENCE [LARGE SCALE GENOMIC DNA]</scope>
    <source>
        <strain evidence="5">25nlg</strain>
    </source>
</reference>
<dbReference type="Proteomes" id="UP000242662">
    <property type="component" value="Unassembled WGS sequence"/>
</dbReference>
<protein>
    <recommendedName>
        <fullName evidence="3">dTDP-4-dehydrorhamnose 3,5-epimerase</fullName>
        <ecNumber evidence="3">5.1.3.13</ecNumber>
    </recommendedName>
    <alternativeName>
        <fullName evidence="3">Thymidine diphospho-4-keto-rhamnose 3,5-epimerase</fullName>
    </alternativeName>
</protein>
<dbReference type="GO" id="GO:0005829">
    <property type="term" value="C:cytosol"/>
    <property type="evidence" value="ECO:0007669"/>
    <property type="project" value="TreeGrafter"/>
</dbReference>
<dbReference type="AlphaFoldDB" id="A0A1G6GYS2"/>
<dbReference type="NCBIfam" id="TIGR01221">
    <property type="entry name" value="rmlC"/>
    <property type="match status" value="1"/>
</dbReference>
<gene>
    <name evidence="4" type="ORF">SAMN05421737_102171</name>
</gene>
<dbReference type="OrthoDB" id="9800680at2"/>
<comment type="function">
    <text evidence="3">Catalyzes the epimerization of the C3' and C5'positions of dTDP-6-deoxy-D-xylo-4-hexulose, forming dTDP-6-deoxy-L-lyxo-4-hexulose.</text>
</comment>
<feature type="site" description="Participates in a stacking interaction with the thymidine ring of dTDP-4-oxo-6-deoxyglucose" evidence="2">
    <location>
        <position position="138"/>
    </location>
</feature>
<comment type="pathway">
    <text evidence="3">Carbohydrate biosynthesis; dTDP-L-rhamnose biosynthesis.</text>
</comment>
<dbReference type="GO" id="GO:0019305">
    <property type="term" value="P:dTDP-rhamnose biosynthetic process"/>
    <property type="evidence" value="ECO:0007669"/>
    <property type="project" value="UniProtKB-UniRule"/>
</dbReference>
<evidence type="ECO:0000313" key="4">
    <source>
        <dbReference type="EMBL" id="SDB87182.1"/>
    </source>
</evidence>
<dbReference type="CDD" id="cd00438">
    <property type="entry name" value="cupin_RmlC"/>
    <property type="match status" value="1"/>
</dbReference>
<dbReference type="SUPFAM" id="SSF51182">
    <property type="entry name" value="RmlC-like cupins"/>
    <property type="match status" value="1"/>
</dbReference>
<name>A0A1G6GYS2_9BACI</name>
<dbReference type="GO" id="GO:0008830">
    <property type="term" value="F:dTDP-4-dehydrorhamnose 3,5-epimerase activity"/>
    <property type="evidence" value="ECO:0007669"/>
    <property type="project" value="UniProtKB-UniRule"/>
</dbReference>
<dbReference type="GO" id="GO:0000271">
    <property type="term" value="P:polysaccharide biosynthetic process"/>
    <property type="evidence" value="ECO:0007669"/>
    <property type="project" value="TreeGrafter"/>
</dbReference>